<comment type="similarity">
    <text evidence="1 5">Belongs to the bacterial ribosomal protein bL28 family.</text>
</comment>
<name>A0A0F6I8G0_LEPIR</name>
<feature type="compositionally biased region" description="Polar residues" evidence="6">
    <location>
        <begin position="11"/>
        <end position="20"/>
    </location>
</feature>
<keyword evidence="3 5" id="KW-0687">Ribonucleoprotein</keyword>
<dbReference type="Gene3D" id="2.30.170.40">
    <property type="entry name" value="Ribosomal protein L28/L24"/>
    <property type="match status" value="1"/>
</dbReference>
<dbReference type="GO" id="GO:0003735">
    <property type="term" value="F:structural constituent of ribosome"/>
    <property type="evidence" value="ECO:0007669"/>
    <property type="project" value="InterPro"/>
</dbReference>
<dbReference type="InterPro" id="IPR026569">
    <property type="entry name" value="Ribosomal_bL28"/>
</dbReference>
<dbReference type="InterPro" id="IPR037147">
    <property type="entry name" value="Ribosomal_bL28_sf"/>
</dbReference>
<dbReference type="GO" id="GO:1990904">
    <property type="term" value="C:ribonucleoprotein complex"/>
    <property type="evidence" value="ECO:0007669"/>
    <property type="project" value="UniProtKB-KW"/>
</dbReference>
<dbReference type="FunFam" id="2.30.170.40:FF:000007">
    <property type="entry name" value="50S ribosomal protein L28"/>
    <property type="match status" value="1"/>
</dbReference>
<dbReference type="HAMAP" id="MF_00373">
    <property type="entry name" value="Ribosomal_bL28"/>
    <property type="match status" value="1"/>
</dbReference>
<accession>A0A0F6I8G0</accession>
<evidence type="ECO:0000313" key="7">
    <source>
        <dbReference type="EMBL" id="EMJ34335.1"/>
    </source>
</evidence>
<evidence type="ECO:0000256" key="6">
    <source>
        <dbReference type="SAM" id="MobiDB-lite"/>
    </source>
</evidence>
<dbReference type="InterPro" id="IPR034704">
    <property type="entry name" value="Ribosomal_bL28/bL31-like_sf"/>
</dbReference>
<dbReference type="Pfam" id="PF00830">
    <property type="entry name" value="Ribosomal_L28"/>
    <property type="match status" value="1"/>
</dbReference>
<dbReference type="SMR" id="A0A0F6I8G0"/>
<evidence type="ECO:0000256" key="4">
    <source>
        <dbReference type="ARBA" id="ARBA00035174"/>
    </source>
</evidence>
<proteinExistence type="inferred from homology"/>
<feature type="region of interest" description="Disordered" evidence="6">
    <location>
        <begin position="1"/>
        <end position="21"/>
    </location>
</feature>
<dbReference type="AlphaFoldDB" id="A0A0F6I8G0"/>
<evidence type="ECO:0000256" key="1">
    <source>
        <dbReference type="ARBA" id="ARBA00008760"/>
    </source>
</evidence>
<gene>
    <name evidence="5" type="primary">rpmB</name>
    <name evidence="7" type="ORF">LEP1GSC079_5245</name>
</gene>
<dbReference type="PANTHER" id="PTHR13528">
    <property type="entry name" value="39S RIBOSOMAL PROTEIN L28, MITOCHONDRIAL"/>
    <property type="match status" value="1"/>
</dbReference>
<dbReference type="PANTHER" id="PTHR13528:SF2">
    <property type="entry name" value="LARGE RIBOSOMAL SUBUNIT PROTEIN BL28M"/>
    <property type="match status" value="1"/>
</dbReference>
<dbReference type="InterPro" id="IPR001383">
    <property type="entry name" value="Ribosomal_bL28_bact-type"/>
</dbReference>
<dbReference type="Proteomes" id="UP000012164">
    <property type="component" value="Unassembled WGS sequence"/>
</dbReference>
<evidence type="ECO:0000256" key="3">
    <source>
        <dbReference type="ARBA" id="ARBA00023274"/>
    </source>
</evidence>
<evidence type="ECO:0000256" key="5">
    <source>
        <dbReference type="HAMAP-Rule" id="MF_00373"/>
    </source>
</evidence>
<keyword evidence="2 5" id="KW-0689">Ribosomal protein</keyword>
<dbReference type="SUPFAM" id="SSF143800">
    <property type="entry name" value="L28p-like"/>
    <property type="match status" value="1"/>
</dbReference>
<dbReference type="GO" id="GO:0005840">
    <property type="term" value="C:ribosome"/>
    <property type="evidence" value="ECO:0007669"/>
    <property type="project" value="UniProtKB-KW"/>
</dbReference>
<evidence type="ECO:0000313" key="8">
    <source>
        <dbReference type="Proteomes" id="UP000012164"/>
    </source>
</evidence>
<comment type="caution">
    <text evidence="7">The sequence shown here is derived from an EMBL/GenBank/DDBJ whole genome shotgun (WGS) entry which is preliminary data.</text>
</comment>
<sequence>MARRCEVTGRGTVSGNNVSHSHIKTRRTWKVNLIKKRIFLEDENRWVTIRLSTRALRTLRKKGIKAAIKDNGGSLGVLAPKKYAGITKQAPKKA</sequence>
<dbReference type="EMBL" id="AKWR02000244">
    <property type="protein sequence ID" value="EMJ34335.1"/>
    <property type="molecule type" value="Genomic_DNA"/>
</dbReference>
<organism evidence="7 8">
    <name type="scientific">Leptospira interrogans str. FPW1039</name>
    <dbReference type="NCBI Taxonomy" id="1193040"/>
    <lineage>
        <taxon>Bacteria</taxon>
        <taxon>Pseudomonadati</taxon>
        <taxon>Spirochaetota</taxon>
        <taxon>Spirochaetia</taxon>
        <taxon>Leptospirales</taxon>
        <taxon>Leptospiraceae</taxon>
        <taxon>Leptospira</taxon>
    </lineage>
</organism>
<protein>
    <recommendedName>
        <fullName evidence="4 5">Large ribosomal subunit protein bL28</fullName>
    </recommendedName>
</protein>
<dbReference type="NCBIfam" id="TIGR00009">
    <property type="entry name" value="L28"/>
    <property type="match status" value="1"/>
</dbReference>
<reference evidence="7 8" key="1">
    <citation type="submission" date="2013-01" db="EMBL/GenBank/DDBJ databases">
        <authorList>
            <person name="Harkins D.M."/>
            <person name="Durkin A.S."/>
            <person name="Brinkac L.M."/>
            <person name="Haft D.H."/>
            <person name="Selengut J.D."/>
            <person name="Sanka R."/>
            <person name="DePew J."/>
            <person name="Purushe J."/>
            <person name="Peacock S.J."/>
            <person name="Thaipadungpanit J."/>
            <person name="Wuthiekanun V.W."/>
            <person name="Day N.P."/>
            <person name="Vinetz J.M."/>
            <person name="Sutton G.G."/>
            <person name="Nierman W.C."/>
            <person name="Fouts D.E."/>
        </authorList>
    </citation>
    <scope>NUCLEOTIDE SEQUENCE [LARGE SCALE GENOMIC DNA]</scope>
    <source>
        <strain evidence="7 8">FPW1039</strain>
    </source>
</reference>
<dbReference type="GO" id="GO:0006412">
    <property type="term" value="P:translation"/>
    <property type="evidence" value="ECO:0007669"/>
    <property type="project" value="UniProtKB-UniRule"/>
</dbReference>
<evidence type="ECO:0000256" key="2">
    <source>
        <dbReference type="ARBA" id="ARBA00022980"/>
    </source>
</evidence>